<accession>A0A5E4T4L7</accession>
<reference evidence="8 9" key="1">
    <citation type="submission" date="2019-08" db="EMBL/GenBank/DDBJ databases">
        <authorList>
            <person name="Peeters C."/>
        </authorList>
    </citation>
    <scope>NUCLEOTIDE SEQUENCE [LARGE SCALE GENOMIC DNA]</scope>
    <source>
        <strain evidence="8 9">LMG 30175</strain>
    </source>
</reference>
<feature type="compositionally biased region" description="Basic and acidic residues" evidence="6">
    <location>
        <begin position="1"/>
        <end position="11"/>
    </location>
</feature>
<dbReference type="RefSeq" id="WP_150696012.1">
    <property type="nucleotide sequence ID" value="NZ_CABPRZ010000003.1"/>
</dbReference>
<keyword evidence="4 7" id="KW-0472">Membrane</keyword>
<keyword evidence="9" id="KW-1185">Reference proteome</keyword>
<dbReference type="EMBL" id="CABPRZ010000003">
    <property type="protein sequence ID" value="VVD81384.1"/>
    <property type="molecule type" value="Genomic_DNA"/>
</dbReference>
<dbReference type="PANTHER" id="PTHR30386:SF26">
    <property type="entry name" value="TRANSPORT PROTEIN COMB"/>
    <property type="match status" value="1"/>
</dbReference>
<evidence type="ECO:0000256" key="4">
    <source>
        <dbReference type="ARBA" id="ARBA00023136"/>
    </source>
</evidence>
<evidence type="ECO:0000256" key="7">
    <source>
        <dbReference type="SAM" id="Phobius"/>
    </source>
</evidence>
<protein>
    <submittedName>
        <fullName evidence="8">Multidrug transporter</fullName>
    </submittedName>
</protein>
<evidence type="ECO:0000256" key="5">
    <source>
        <dbReference type="SAM" id="Coils"/>
    </source>
</evidence>
<proteinExistence type="predicted"/>
<evidence type="ECO:0000313" key="9">
    <source>
        <dbReference type="Proteomes" id="UP000414233"/>
    </source>
</evidence>
<feature type="transmembrane region" description="Helical" evidence="7">
    <location>
        <begin position="44"/>
        <end position="66"/>
    </location>
</feature>
<keyword evidence="5" id="KW-0175">Coiled coil</keyword>
<evidence type="ECO:0000256" key="3">
    <source>
        <dbReference type="ARBA" id="ARBA00022989"/>
    </source>
</evidence>
<keyword evidence="3 7" id="KW-1133">Transmembrane helix</keyword>
<gene>
    <name evidence="8" type="ORF">PTE30175_01081</name>
</gene>
<dbReference type="GO" id="GO:0016020">
    <property type="term" value="C:membrane"/>
    <property type="evidence" value="ECO:0007669"/>
    <property type="project" value="UniProtKB-SubCell"/>
</dbReference>
<evidence type="ECO:0000256" key="2">
    <source>
        <dbReference type="ARBA" id="ARBA00022692"/>
    </source>
</evidence>
<keyword evidence="2 7" id="KW-0812">Transmembrane</keyword>
<dbReference type="Proteomes" id="UP000414233">
    <property type="component" value="Unassembled WGS sequence"/>
</dbReference>
<sequence length="461" mass="50589">MNDTRELRKLEPTGLPTPKDALPSRPPPAREGPRFWRWQTMPRLAGYGIALLIAWVLLTMLLPPVFTHSSERAVVDGPVSLVTTPVDGIVTTQHVQVGAPFKAGDSLMQVQNPNIDRSVLSELTSKKIENQQRYDLVKSQIDGDQARLAMTGKQLTEYQAAAQRSHADNVRALQARVATAKTQVEQQEDLVNRNQALQWAGAVSEAFTNASRYQLSMLRNAKEAASAELESAMSESRASQRKVFTSSGDTSVASMSQRRDDIASDITQLRSQMEQLASSGKEIDDMLANEQSRMDRMSNLEIKAYGPGTVQDVVAPPGTRVTAGSTLIRATDCAKADVVAVFPRSLSDVLLPGSKLKVQVDGVSQTLGASVAEVLPRATDGDQARYLVPFPPIEKNEIYLIARLDKPLVDVPNAASRANTAPQSSCAMGHWAKISIDKTWWNRLPTVTIDKPWWNRLRTVL</sequence>
<name>A0A5E4T4L7_9BURK</name>
<comment type="subcellular location">
    <subcellularLocation>
        <location evidence="1">Membrane</location>
        <topology evidence="1">Single-pass membrane protein</topology>
    </subcellularLocation>
</comment>
<dbReference type="OrthoDB" id="5940762at2"/>
<feature type="coiled-coil region" evidence="5">
    <location>
        <begin position="215"/>
        <end position="242"/>
    </location>
</feature>
<evidence type="ECO:0000256" key="1">
    <source>
        <dbReference type="ARBA" id="ARBA00004167"/>
    </source>
</evidence>
<evidence type="ECO:0000313" key="8">
    <source>
        <dbReference type="EMBL" id="VVD81384.1"/>
    </source>
</evidence>
<dbReference type="InterPro" id="IPR050739">
    <property type="entry name" value="MFP"/>
</dbReference>
<dbReference type="AlphaFoldDB" id="A0A5E4T4L7"/>
<feature type="region of interest" description="Disordered" evidence="6">
    <location>
        <begin position="1"/>
        <end position="34"/>
    </location>
</feature>
<dbReference type="PANTHER" id="PTHR30386">
    <property type="entry name" value="MEMBRANE FUSION SUBUNIT OF EMRAB-TOLC MULTIDRUG EFFLUX PUMP"/>
    <property type="match status" value="1"/>
</dbReference>
<evidence type="ECO:0000256" key="6">
    <source>
        <dbReference type="SAM" id="MobiDB-lite"/>
    </source>
</evidence>
<organism evidence="8 9">
    <name type="scientific">Pandoraea terrae</name>
    <dbReference type="NCBI Taxonomy" id="1537710"/>
    <lineage>
        <taxon>Bacteria</taxon>
        <taxon>Pseudomonadati</taxon>
        <taxon>Pseudomonadota</taxon>
        <taxon>Betaproteobacteria</taxon>
        <taxon>Burkholderiales</taxon>
        <taxon>Burkholderiaceae</taxon>
        <taxon>Pandoraea</taxon>
    </lineage>
</organism>